<evidence type="ECO:0000259" key="1">
    <source>
        <dbReference type="Pfam" id="PF04773"/>
    </source>
</evidence>
<dbReference type="PIRSF" id="PIRSF018266">
    <property type="entry name" value="FecR"/>
    <property type="match status" value="1"/>
</dbReference>
<organism evidence="3 4">
    <name type="scientific">Chryseolinea lacunae</name>
    <dbReference type="NCBI Taxonomy" id="2801331"/>
    <lineage>
        <taxon>Bacteria</taxon>
        <taxon>Pseudomonadati</taxon>
        <taxon>Bacteroidota</taxon>
        <taxon>Cytophagia</taxon>
        <taxon>Cytophagales</taxon>
        <taxon>Fulvivirgaceae</taxon>
        <taxon>Chryseolinea</taxon>
    </lineage>
</organism>
<dbReference type="RefSeq" id="WP_202007914.1">
    <property type="nucleotide sequence ID" value="NZ_JAERRB010000001.1"/>
</dbReference>
<protein>
    <submittedName>
        <fullName evidence="3">FecR family protein</fullName>
    </submittedName>
</protein>
<feature type="domain" description="Protein FecR C-terminal" evidence="2">
    <location>
        <begin position="279"/>
        <end position="345"/>
    </location>
</feature>
<dbReference type="Proteomes" id="UP000613030">
    <property type="component" value="Unassembled WGS sequence"/>
</dbReference>
<dbReference type="PANTHER" id="PTHR30273">
    <property type="entry name" value="PERIPLASMIC SIGNAL SENSOR AND SIGMA FACTOR ACTIVATOR FECR-RELATED"/>
    <property type="match status" value="1"/>
</dbReference>
<dbReference type="InterPro" id="IPR032508">
    <property type="entry name" value="FecR_C"/>
</dbReference>
<evidence type="ECO:0000313" key="4">
    <source>
        <dbReference type="Proteomes" id="UP000613030"/>
    </source>
</evidence>
<gene>
    <name evidence="3" type="ORF">JI741_05130</name>
</gene>
<dbReference type="Gene3D" id="3.55.50.30">
    <property type="match status" value="1"/>
</dbReference>
<dbReference type="Pfam" id="PF04773">
    <property type="entry name" value="FecR"/>
    <property type="match status" value="1"/>
</dbReference>
<dbReference type="InterPro" id="IPR012373">
    <property type="entry name" value="Ferrdict_sens_TM"/>
</dbReference>
<dbReference type="PANTHER" id="PTHR30273:SF2">
    <property type="entry name" value="PROTEIN FECR"/>
    <property type="match status" value="1"/>
</dbReference>
<comment type="caution">
    <text evidence="3">The sequence shown here is derived from an EMBL/GenBank/DDBJ whole genome shotgun (WGS) entry which is preliminary data.</text>
</comment>
<reference evidence="3 4" key="1">
    <citation type="submission" date="2021-01" db="EMBL/GenBank/DDBJ databases">
        <title>Chryseolinea sp. Jin1 Genome sequencing and assembly.</title>
        <authorList>
            <person name="Kim I."/>
        </authorList>
    </citation>
    <scope>NUCLEOTIDE SEQUENCE [LARGE SCALE GENOMIC DNA]</scope>
    <source>
        <strain evidence="3 4">Jin1</strain>
    </source>
</reference>
<feature type="domain" description="FecR protein" evidence="1">
    <location>
        <begin position="136"/>
        <end position="222"/>
    </location>
</feature>
<dbReference type="InterPro" id="IPR006860">
    <property type="entry name" value="FecR"/>
</dbReference>
<accession>A0ABS1KMN2</accession>
<sequence>MKLTPQDMDGDDAQALEKLQALLDKYANDNCTDEERQAVEQWYESLAGDRETTVLEEHEARARVWANLKQVAPLASDQHDNDTPSLWPRLKWAAAIALLAVAGLFTWRQVRENKSGLANDAFGLGWTVKTNAHAVEEQLVLPDGSRVTLQPNASIEYPKTFEDHERVVKFTGEAFFNIEKDSERPFKVLTGDIVTRVLGTSFLVKVNAVASVVEVDVRTGSVSVYDNAPAKHAAGGVKEGVILTPNQKVTYYKDDDKWVTELVKNPMPVVSEVEKIPALVYRNRVMRNVLEDVAALYQIEILVSNDRIYGCPFTGDLSEMGLHDVLKVICKSIGADYETKGTRILLSGPGCATGNH</sequence>
<dbReference type="EMBL" id="JAERRB010000001">
    <property type="protein sequence ID" value="MBL0740588.1"/>
    <property type="molecule type" value="Genomic_DNA"/>
</dbReference>
<evidence type="ECO:0000313" key="3">
    <source>
        <dbReference type="EMBL" id="MBL0740588.1"/>
    </source>
</evidence>
<proteinExistence type="predicted"/>
<dbReference type="Pfam" id="PF16344">
    <property type="entry name" value="FecR_C"/>
    <property type="match status" value="1"/>
</dbReference>
<evidence type="ECO:0000259" key="2">
    <source>
        <dbReference type="Pfam" id="PF16344"/>
    </source>
</evidence>
<dbReference type="Gene3D" id="2.60.120.1440">
    <property type="match status" value="1"/>
</dbReference>
<name>A0ABS1KMN2_9BACT</name>
<keyword evidence="4" id="KW-1185">Reference proteome</keyword>